<proteinExistence type="predicted"/>
<dbReference type="Gene3D" id="3.40.50.720">
    <property type="entry name" value="NAD(P)-binding Rossmann-like Domain"/>
    <property type="match status" value="1"/>
</dbReference>
<dbReference type="RefSeq" id="WP_147683446.1">
    <property type="nucleotide sequence ID" value="NZ_VDUX01000001.1"/>
</dbReference>
<evidence type="ECO:0000256" key="1">
    <source>
        <dbReference type="ARBA" id="ARBA00001947"/>
    </source>
</evidence>
<reference evidence="5 6" key="1">
    <citation type="submission" date="2019-06" db="EMBL/GenBank/DDBJ databases">
        <title>Aeromicrobium sp. nov., isolated from a maize field.</title>
        <authorList>
            <person name="Lin S.-Y."/>
            <person name="Tsai C.-F."/>
            <person name="Young C.-C."/>
        </authorList>
    </citation>
    <scope>NUCLEOTIDE SEQUENCE [LARGE SCALE GENOMIC DNA]</scope>
    <source>
        <strain evidence="5 6">CC-CFT486</strain>
    </source>
</reference>
<dbReference type="InterPro" id="IPR013154">
    <property type="entry name" value="ADH-like_N"/>
</dbReference>
<dbReference type="Pfam" id="PF08240">
    <property type="entry name" value="ADH_N"/>
    <property type="match status" value="1"/>
</dbReference>
<dbReference type="GO" id="GO:0046872">
    <property type="term" value="F:metal ion binding"/>
    <property type="evidence" value="ECO:0007669"/>
    <property type="project" value="UniProtKB-KW"/>
</dbReference>
<dbReference type="Proteomes" id="UP000321571">
    <property type="component" value="Unassembled WGS sequence"/>
</dbReference>
<dbReference type="SUPFAM" id="SSF50129">
    <property type="entry name" value="GroES-like"/>
    <property type="match status" value="1"/>
</dbReference>
<name>A0A5C8NMN9_9ACTN</name>
<dbReference type="PANTHER" id="PTHR42813">
    <property type="entry name" value="ZINC-TYPE ALCOHOL DEHYDROGENASE-LIKE"/>
    <property type="match status" value="1"/>
</dbReference>
<feature type="domain" description="Enoyl reductase (ER)" evidence="4">
    <location>
        <begin position="7"/>
        <end position="346"/>
    </location>
</feature>
<dbReference type="GO" id="GO:0016491">
    <property type="term" value="F:oxidoreductase activity"/>
    <property type="evidence" value="ECO:0007669"/>
    <property type="project" value="InterPro"/>
</dbReference>
<sequence>MRATVLHSPRDIRLDDVPDPQLALDTDAVVRVVAACICGSDLWPYRGINEVDEPRRIGHEFVAVVEEVGADVSTVRPGDFVIAPFMYSDNTCALCRRGVHTSCVQGGFWGGDDHAGHFVDAGQGERVRVPLADGTLVATPSVPGEDLVPHLLALSDVFPTGHHAAVSAGVTEGSTVAVVGDGAVGLSAVLAAKRLGAATVVAMSRHADRQELARSFGADEIVAERGKEGAAIVREMLDGIGADHVLECVGTGDSMKQALACTRPGGRVGYVGVPHDVQLNVPSMFGRNIGLAGGVAPVRAYLDELLPEVLDGTLRPGAVFDLTLPLDQVADGYRAMDERTAVKTLLTV</sequence>
<dbReference type="Gene3D" id="3.90.180.10">
    <property type="entry name" value="Medium-chain alcohol dehydrogenases, catalytic domain"/>
    <property type="match status" value="1"/>
</dbReference>
<keyword evidence="2" id="KW-0479">Metal-binding</keyword>
<keyword evidence="6" id="KW-1185">Reference proteome</keyword>
<dbReference type="InterPro" id="IPR036291">
    <property type="entry name" value="NAD(P)-bd_dom_sf"/>
</dbReference>
<organism evidence="5 6">
    <name type="scientific">Aeromicrobium terrae</name>
    <dbReference type="NCBI Taxonomy" id="2498846"/>
    <lineage>
        <taxon>Bacteria</taxon>
        <taxon>Bacillati</taxon>
        <taxon>Actinomycetota</taxon>
        <taxon>Actinomycetes</taxon>
        <taxon>Propionibacteriales</taxon>
        <taxon>Nocardioidaceae</taxon>
        <taxon>Aeromicrobium</taxon>
    </lineage>
</organism>
<comment type="cofactor">
    <cofactor evidence="1">
        <name>Zn(2+)</name>
        <dbReference type="ChEBI" id="CHEBI:29105"/>
    </cofactor>
</comment>
<dbReference type="OrthoDB" id="241504at2"/>
<dbReference type="PANTHER" id="PTHR42813:SF2">
    <property type="entry name" value="DEHYDROGENASE, ZINC-CONTAINING, PUTATIVE (AFU_ORTHOLOGUE AFUA_2G02810)-RELATED"/>
    <property type="match status" value="1"/>
</dbReference>
<evidence type="ECO:0000256" key="3">
    <source>
        <dbReference type="ARBA" id="ARBA00022833"/>
    </source>
</evidence>
<evidence type="ECO:0000313" key="5">
    <source>
        <dbReference type="EMBL" id="TXL63124.1"/>
    </source>
</evidence>
<dbReference type="InterPro" id="IPR020843">
    <property type="entry name" value="ER"/>
</dbReference>
<evidence type="ECO:0000259" key="4">
    <source>
        <dbReference type="SMART" id="SM00829"/>
    </source>
</evidence>
<dbReference type="CDD" id="cd08287">
    <property type="entry name" value="FDH_like_ADH3"/>
    <property type="match status" value="1"/>
</dbReference>
<dbReference type="SMART" id="SM00829">
    <property type="entry name" value="PKS_ER"/>
    <property type="match status" value="1"/>
</dbReference>
<comment type="caution">
    <text evidence="5">The sequence shown here is derived from an EMBL/GenBank/DDBJ whole genome shotgun (WGS) entry which is preliminary data.</text>
</comment>
<keyword evidence="3" id="KW-0862">Zinc</keyword>
<dbReference type="EMBL" id="VDUX01000001">
    <property type="protein sequence ID" value="TXL63124.1"/>
    <property type="molecule type" value="Genomic_DNA"/>
</dbReference>
<dbReference type="SUPFAM" id="SSF51735">
    <property type="entry name" value="NAD(P)-binding Rossmann-fold domains"/>
    <property type="match status" value="1"/>
</dbReference>
<dbReference type="InterPro" id="IPR011032">
    <property type="entry name" value="GroES-like_sf"/>
</dbReference>
<evidence type="ECO:0000256" key="2">
    <source>
        <dbReference type="ARBA" id="ARBA00022723"/>
    </source>
</evidence>
<dbReference type="AlphaFoldDB" id="A0A5C8NMN9"/>
<protein>
    <submittedName>
        <fullName evidence="5">Zinc-dependent alcohol dehydrogenase family protein</fullName>
    </submittedName>
</protein>
<evidence type="ECO:0000313" key="6">
    <source>
        <dbReference type="Proteomes" id="UP000321571"/>
    </source>
</evidence>
<gene>
    <name evidence="5" type="ORF">FHP06_02545</name>
</gene>
<accession>A0A5C8NMN9</accession>
<dbReference type="Pfam" id="PF00107">
    <property type="entry name" value="ADH_zinc_N"/>
    <property type="match status" value="1"/>
</dbReference>
<dbReference type="InterPro" id="IPR013149">
    <property type="entry name" value="ADH-like_C"/>
</dbReference>